<comment type="caution">
    <text evidence="1">The sequence shown here is derived from an EMBL/GenBank/DDBJ whole genome shotgun (WGS) entry which is preliminary data.</text>
</comment>
<keyword evidence="2" id="KW-1185">Reference proteome</keyword>
<dbReference type="RefSeq" id="WP_084984461.1">
    <property type="nucleotide sequence ID" value="NZ_CBCSCF010000002.1"/>
</dbReference>
<reference evidence="1 2" key="1">
    <citation type="journal article" date="2017" name="Int. J. Syst. Evol. Microbiol.">
        <title>Rouxiella badensis sp. nov. and Rouxiella silvae sp. nov. isolated from peat bog soil in Germany and emendation of the genus description.</title>
        <authorList>
            <person name="Le Fleche-Mateos A."/>
            <person name="Kugler J.H."/>
            <person name="Hansen S.H."/>
            <person name="Syldatk C."/>
            <person name="Hausmann R."/>
            <person name="Lomprez F."/>
            <person name="Vandenbogaert M."/>
            <person name="Manuguerra J.C."/>
            <person name="Grimont P.A."/>
        </authorList>
    </citation>
    <scope>NUCLEOTIDE SEQUENCE [LARGE SCALE GENOMIC DNA]</scope>
    <source>
        <strain evidence="1 2">213</strain>
    </source>
</reference>
<protein>
    <submittedName>
        <fullName evidence="1">Sugar isomerase</fullName>
    </submittedName>
</protein>
<dbReference type="EMBL" id="MRWD01000085">
    <property type="protein sequence ID" value="ORJ18847.1"/>
    <property type="molecule type" value="Genomic_DNA"/>
</dbReference>
<dbReference type="GO" id="GO:0016853">
    <property type="term" value="F:isomerase activity"/>
    <property type="evidence" value="ECO:0007669"/>
    <property type="project" value="UniProtKB-KW"/>
</dbReference>
<dbReference type="InterPro" id="IPR037012">
    <property type="entry name" value="NanQ/TabA/YiaL_sf"/>
</dbReference>
<name>A0ABX3TUE0_9GAMM</name>
<accession>A0ABX3TUE0</accession>
<dbReference type="InterPro" id="IPR004375">
    <property type="entry name" value="NanQ/TabA/YiaL"/>
</dbReference>
<gene>
    <name evidence="1" type="ORF">BS639_23185</name>
</gene>
<dbReference type="Pfam" id="PF04074">
    <property type="entry name" value="DUF386"/>
    <property type="match status" value="1"/>
</dbReference>
<proteinExistence type="predicted"/>
<sequence length="161" mass="18085">MFHGSLAQPLFFDGLPERIRWVLDYLAKTPLQELSCGRHDIDGDLMFMNVMEFDAQPAQSKKAELHHVYADIQVLISGIEGIEYSPFTPEKNLGPYQADDDYQLISDIPHKSQLHMFPGMFAVFLPGEPHKPGCQIAGSDTIKKAVVKLHYTLLSEPCGQL</sequence>
<dbReference type="NCBIfam" id="NF040884">
    <property type="entry name" value="acetylneur_anom"/>
    <property type="match status" value="1"/>
</dbReference>
<dbReference type="Proteomes" id="UP000192722">
    <property type="component" value="Unassembled WGS sequence"/>
</dbReference>
<dbReference type="NCBIfam" id="TIGR00022">
    <property type="entry name" value="YhcH/YjgK/YiaL family protein"/>
    <property type="match status" value="1"/>
</dbReference>
<evidence type="ECO:0000313" key="2">
    <source>
        <dbReference type="Proteomes" id="UP000192722"/>
    </source>
</evidence>
<dbReference type="Gene3D" id="2.60.120.370">
    <property type="entry name" value="YhcH/YjgK/YiaL"/>
    <property type="match status" value="1"/>
</dbReference>
<dbReference type="SUPFAM" id="SSF51197">
    <property type="entry name" value="Clavaminate synthase-like"/>
    <property type="match status" value="1"/>
</dbReference>
<keyword evidence="1" id="KW-0413">Isomerase</keyword>
<organism evidence="1 2">
    <name type="scientific">Rouxiella silvae</name>
    <dbReference type="NCBI Taxonomy" id="1646373"/>
    <lineage>
        <taxon>Bacteria</taxon>
        <taxon>Pseudomonadati</taxon>
        <taxon>Pseudomonadota</taxon>
        <taxon>Gammaproteobacteria</taxon>
        <taxon>Enterobacterales</taxon>
        <taxon>Yersiniaceae</taxon>
        <taxon>Rouxiella</taxon>
    </lineage>
</organism>
<dbReference type="PANTHER" id="PTHR34986">
    <property type="entry name" value="EVOLVED BETA-GALACTOSIDASE SUBUNIT BETA"/>
    <property type="match status" value="1"/>
</dbReference>
<dbReference type="InterPro" id="IPR049827">
    <property type="entry name" value="NanQ"/>
</dbReference>
<evidence type="ECO:0000313" key="1">
    <source>
        <dbReference type="EMBL" id="ORJ18847.1"/>
    </source>
</evidence>
<dbReference type="PANTHER" id="PTHR34986:SF5">
    <property type="entry name" value="N-ACETYLNEURAMINATE ANOMERASE NANQ"/>
    <property type="match status" value="1"/>
</dbReference>